<dbReference type="Gene3D" id="3.40.630.30">
    <property type="match status" value="1"/>
</dbReference>
<evidence type="ECO:0000256" key="3">
    <source>
        <dbReference type="ARBA" id="ARBA00008870"/>
    </source>
</evidence>
<keyword evidence="9" id="KW-0012">Acyltransferase</keyword>
<evidence type="ECO:0000313" key="14">
    <source>
        <dbReference type="Proteomes" id="UP000095287"/>
    </source>
</evidence>
<dbReference type="Proteomes" id="UP000095287">
    <property type="component" value="Unplaced"/>
</dbReference>
<evidence type="ECO:0000256" key="7">
    <source>
        <dbReference type="ARBA" id="ARBA00022679"/>
    </source>
</evidence>
<dbReference type="EC" id="2.3.1.257" evidence="4"/>
<dbReference type="WBParaSite" id="L893_g696.t1">
    <property type="protein sequence ID" value="L893_g696.t1"/>
    <property type="gene ID" value="L893_g696"/>
</dbReference>
<evidence type="ECO:0000256" key="10">
    <source>
        <dbReference type="ARBA" id="ARBA00047821"/>
    </source>
</evidence>
<evidence type="ECO:0000259" key="13">
    <source>
        <dbReference type="PROSITE" id="PS51186"/>
    </source>
</evidence>
<organism evidence="14 15">
    <name type="scientific">Steinernema glaseri</name>
    <dbReference type="NCBI Taxonomy" id="37863"/>
    <lineage>
        <taxon>Eukaryota</taxon>
        <taxon>Metazoa</taxon>
        <taxon>Ecdysozoa</taxon>
        <taxon>Nematoda</taxon>
        <taxon>Chromadorea</taxon>
        <taxon>Rhabditida</taxon>
        <taxon>Tylenchina</taxon>
        <taxon>Panagrolaimomorpha</taxon>
        <taxon>Strongyloidoidea</taxon>
        <taxon>Steinernematidae</taxon>
        <taxon>Steinernema</taxon>
    </lineage>
</organism>
<dbReference type="PANTHER" id="PTHR20531">
    <property type="entry name" value="N-ALPHA-ACETYLTRANSFERASE 40"/>
    <property type="match status" value="1"/>
</dbReference>
<evidence type="ECO:0000256" key="9">
    <source>
        <dbReference type="ARBA" id="ARBA00023315"/>
    </source>
</evidence>
<evidence type="ECO:0000256" key="1">
    <source>
        <dbReference type="ARBA" id="ARBA00004123"/>
    </source>
</evidence>
<accession>A0A1I8ALX9</accession>
<proteinExistence type="inferred from homology"/>
<dbReference type="AlphaFoldDB" id="A0A1I8ALX9"/>
<dbReference type="CDD" id="cd04301">
    <property type="entry name" value="NAT_SF"/>
    <property type="match status" value="1"/>
</dbReference>
<evidence type="ECO:0000256" key="12">
    <source>
        <dbReference type="SAM" id="MobiDB-lite"/>
    </source>
</evidence>
<dbReference type="GO" id="GO:1990189">
    <property type="term" value="F:protein N-terminal-serine acetyltransferase activity"/>
    <property type="evidence" value="ECO:0007669"/>
    <property type="project" value="UniProtKB-EC"/>
</dbReference>
<sequence>MTKKGKAAQGKKQDTSENEAKKLVKKVSKMPCAITKFNCAPDTYTTNDGRPLKLEFKWGTHLTGEETGWVVNLFERNMREMYNMSKDGYDPVQKSQELLATTSRYIIVLDPAGGANGEGEKIAYCHYRIVIDYGIPVVYCYELQLEPEYQKQGVGTIILGILEKLSSRAGLTKVMATVFAFNGNSLSFFHKNGYTDDATSPTVEDDMDYLILSKVTPPEES</sequence>
<dbReference type="GO" id="GO:0005737">
    <property type="term" value="C:cytoplasm"/>
    <property type="evidence" value="ECO:0007669"/>
    <property type="project" value="UniProtKB-SubCell"/>
</dbReference>
<feature type="domain" description="N-acetyltransferase" evidence="13">
    <location>
        <begin position="68"/>
        <end position="215"/>
    </location>
</feature>
<evidence type="ECO:0000256" key="11">
    <source>
        <dbReference type="ARBA" id="ARBA00049524"/>
    </source>
</evidence>
<keyword evidence="8" id="KW-0539">Nucleus</keyword>
<dbReference type="InterPro" id="IPR016181">
    <property type="entry name" value="Acyl_CoA_acyltransferase"/>
</dbReference>
<evidence type="ECO:0000256" key="5">
    <source>
        <dbReference type="ARBA" id="ARBA00015043"/>
    </source>
</evidence>
<dbReference type="PANTHER" id="PTHR20531:SF1">
    <property type="entry name" value="N-ALPHA-ACETYLTRANSFERASE 40"/>
    <property type="match status" value="1"/>
</dbReference>
<evidence type="ECO:0000256" key="2">
    <source>
        <dbReference type="ARBA" id="ARBA00004496"/>
    </source>
</evidence>
<evidence type="ECO:0000256" key="8">
    <source>
        <dbReference type="ARBA" id="ARBA00023242"/>
    </source>
</evidence>
<protein>
    <recommendedName>
        <fullName evidence="5">N-alpha-acetyltransferase 40</fullName>
        <ecNumber evidence="4">2.3.1.257</ecNumber>
    </recommendedName>
</protein>
<dbReference type="GO" id="GO:0043998">
    <property type="term" value="F:histone H2A acetyltransferase activity"/>
    <property type="evidence" value="ECO:0007669"/>
    <property type="project" value="InterPro"/>
</dbReference>
<evidence type="ECO:0000313" key="15">
    <source>
        <dbReference type="WBParaSite" id="L893_g696.t1"/>
    </source>
</evidence>
<comment type="subcellular location">
    <subcellularLocation>
        <location evidence="2">Cytoplasm</location>
    </subcellularLocation>
    <subcellularLocation>
        <location evidence="1">Nucleus</location>
    </subcellularLocation>
</comment>
<keyword evidence="7" id="KW-0808">Transferase</keyword>
<reference evidence="15" key="1">
    <citation type="submission" date="2016-11" db="UniProtKB">
        <authorList>
            <consortium name="WormBaseParasite"/>
        </authorList>
    </citation>
    <scope>IDENTIFICATION</scope>
</reference>
<feature type="compositionally biased region" description="Basic and acidic residues" evidence="12">
    <location>
        <begin position="11"/>
        <end position="22"/>
    </location>
</feature>
<evidence type="ECO:0000256" key="6">
    <source>
        <dbReference type="ARBA" id="ARBA00022490"/>
    </source>
</evidence>
<evidence type="ECO:0000256" key="4">
    <source>
        <dbReference type="ARBA" id="ARBA00012950"/>
    </source>
</evidence>
<keyword evidence="14" id="KW-1185">Reference proteome</keyword>
<comment type="catalytic activity">
    <reaction evidence="10">
        <text>N-terminal L-seryl-[histone H2A] + acetyl-CoA = N-terminal N(alpha)-acetyl-L-seryl-[histone H2A] + CoA + H(+)</text>
        <dbReference type="Rhea" id="RHEA:50600"/>
        <dbReference type="Rhea" id="RHEA-COMP:12742"/>
        <dbReference type="Rhea" id="RHEA-COMP:12744"/>
        <dbReference type="ChEBI" id="CHEBI:15378"/>
        <dbReference type="ChEBI" id="CHEBI:57287"/>
        <dbReference type="ChEBI" id="CHEBI:57288"/>
        <dbReference type="ChEBI" id="CHEBI:64738"/>
        <dbReference type="ChEBI" id="CHEBI:83690"/>
        <dbReference type="EC" id="2.3.1.257"/>
    </reaction>
</comment>
<name>A0A1I8ALX9_9BILA</name>
<dbReference type="Pfam" id="PF00583">
    <property type="entry name" value="Acetyltransf_1"/>
    <property type="match status" value="1"/>
</dbReference>
<feature type="region of interest" description="Disordered" evidence="12">
    <location>
        <begin position="1"/>
        <end position="22"/>
    </location>
</feature>
<dbReference type="PROSITE" id="PS51186">
    <property type="entry name" value="GNAT"/>
    <property type="match status" value="1"/>
</dbReference>
<dbReference type="InterPro" id="IPR000182">
    <property type="entry name" value="GNAT_dom"/>
</dbReference>
<comment type="catalytic activity">
    <reaction evidence="11">
        <text>N-terminal L-seryl-[histone H4] + acetyl-CoA = N-terminal N(alpha)-acetyl-L-seryl-[histone H4] + CoA + H(+)</text>
        <dbReference type="Rhea" id="RHEA:50596"/>
        <dbReference type="Rhea" id="RHEA-COMP:12740"/>
        <dbReference type="Rhea" id="RHEA-COMP:12743"/>
        <dbReference type="ChEBI" id="CHEBI:15378"/>
        <dbReference type="ChEBI" id="CHEBI:57287"/>
        <dbReference type="ChEBI" id="CHEBI:57288"/>
        <dbReference type="ChEBI" id="CHEBI:64738"/>
        <dbReference type="ChEBI" id="CHEBI:83690"/>
        <dbReference type="EC" id="2.3.1.257"/>
    </reaction>
</comment>
<comment type="similarity">
    <text evidence="3">Belongs to the acetyltransferase family. NAA40 subfamily.</text>
</comment>
<dbReference type="GO" id="GO:0010485">
    <property type="term" value="F:histone H4 acetyltransferase activity"/>
    <property type="evidence" value="ECO:0007669"/>
    <property type="project" value="InterPro"/>
</dbReference>
<dbReference type="GO" id="GO:0005634">
    <property type="term" value="C:nucleus"/>
    <property type="evidence" value="ECO:0007669"/>
    <property type="project" value="UniProtKB-SubCell"/>
</dbReference>
<dbReference type="SUPFAM" id="SSF55729">
    <property type="entry name" value="Acyl-CoA N-acyltransferases (Nat)"/>
    <property type="match status" value="1"/>
</dbReference>
<dbReference type="InterPro" id="IPR039949">
    <property type="entry name" value="NAA40"/>
</dbReference>
<keyword evidence="6" id="KW-0963">Cytoplasm</keyword>